<keyword evidence="4 6" id="KW-0456">Lyase</keyword>
<dbReference type="InterPro" id="IPR013785">
    <property type="entry name" value="Aldolase_TIM"/>
</dbReference>
<dbReference type="GO" id="GO:0008675">
    <property type="term" value="F:2-dehydro-3-deoxy-phosphogluconate aldolase activity"/>
    <property type="evidence" value="ECO:0007669"/>
    <property type="project" value="UniProtKB-EC"/>
</dbReference>
<dbReference type="Pfam" id="PF01081">
    <property type="entry name" value="Aldolase"/>
    <property type="match status" value="1"/>
</dbReference>
<dbReference type="NCBIfam" id="TIGR01182">
    <property type="entry name" value="eda"/>
    <property type="match status" value="1"/>
</dbReference>
<dbReference type="Gene3D" id="3.20.20.70">
    <property type="entry name" value="Aldolase class I"/>
    <property type="match status" value="1"/>
</dbReference>
<evidence type="ECO:0000256" key="2">
    <source>
        <dbReference type="ARBA" id="ARBA00006906"/>
    </source>
</evidence>
<keyword evidence="5" id="KW-0119">Carbohydrate metabolism</keyword>
<dbReference type="RefSeq" id="WP_154485036.1">
    <property type="nucleotide sequence ID" value="NZ_JAHLOA010000011.1"/>
</dbReference>
<dbReference type="Proteomes" id="UP000462760">
    <property type="component" value="Unassembled WGS sequence"/>
</dbReference>
<dbReference type="InterPro" id="IPR000887">
    <property type="entry name" value="Aldlse_KDPG_KHG"/>
</dbReference>
<comment type="caution">
    <text evidence="6">The sequence shown here is derived from an EMBL/GenBank/DDBJ whole genome shotgun (WGS) entry which is preliminary data.</text>
</comment>
<evidence type="ECO:0000313" key="6">
    <source>
        <dbReference type="EMBL" id="MSS44367.1"/>
    </source>
</evidence>
<dbReference type="EMBL" id="VULR01000023">
    <property type="protein sequence ID" value="MSS44367.1"/>
    <property type="molecule type" value="Genomic_DNA"/>
</dbReference>
<accession>A0A844FJR2</accession>
<sequence>MKKHDIIKKIEDTGIVAVVRAENDKHAKDIAYACMDGGIDAIEIAFTVPGAHKVIESLVKEFGDNLLVGAGTVLDSETARVAILAGAKYIVSPAFDLDTAKLCNRYQIPYMPGCMTLTEMIRAMEAGADIIKVFPGSVFGPSFIKAIKGPLPQAVLMPTGGVNLDNVDQWIKNGCVAVGVGGGLTKGSKDEITETAKKFVEKIKNARK</sequence>
<organism evidence="6 7">
    <name type="scientific">Anaerosalibacter bizertensis</name>
    <dbReference type="NCBI Taxonomy" id="932217"/>
    <lineage>
        <taxon>Bacteria</taxon>
        <taxon>Bacillati</taxon>
        <taxon>Bacillota</taxon>
        <taxon>Tissierellia</taxon>
        <taxon>Tissierellales</taxon>
        <taxon>Sporanaerobacteraceae</taxon>
        <taxon>Anaerosalibacter</taxon>
    </lineage>
</organism>
<dbReference type="CDD" id="cd00452">
    <property type="entry name" value="KDPG_aldolase"/>
    <property type="match status" value="1"/>
</dbReference>
<dbReference type="EC" id="4.1.3.16" evidence="6"/>
<dbReference type="OrthoDB" id="9802667at2"/>
<dbReference type="SUPFAM" id="SSF51569">
    <property type="entry name" value="Aldolase"/>
    <property type="match status" value="1"/>
</dbReference>
<gene>
    <name evidence="6" type="primary">eda</name>
    <name evidence="6" type="ORF">FYJ27_11715</name>
</gene>
<protein>
    <submittedName>
        <fullName evidence="6">Bifunctional 4-hydroxy-2-oxoglutarate aldolase/2-dehydro-3-deoxy-phosphogluconate aldolase</fullName>
        <ecNumber evidence="6">4.1.2.14</ecNumber>
        <ecNumber evidence="6">4.1.3.16</ecNumber>
    </submittedName>
</protein>
<evidence type="ECO:0000256" key="1">
    <source>
        <dbReference type="ARBA" id="ARBA00004761"/>
    </source>
</evidence>
<dbReference type="EC" id="4.1.2.14" evidence="6"/>
<evidence type="ECO:0000256" key="4">
    <source>
        <dbReference type="ARBA" id="ARBA00023239"/>
    </source>
</evidence>
<evidence type="ECO:0000313" key="7">
    <source>
        <dbReference type="Proteomes" id="UP000462760"/>
    </source>
</evidence>
<comment type="pathway">
    <text evidence="1">Carbohydrate acid metabolism.</text>
</comment>
<dbReference type="GO" id="GO:0008700">
    <property type="term" value="F:(R,S)-4-hydroxy-2-oxoglutarate aldolase activity"/>
    <property type="evidence" value="ECO:0007669"/>
    <property type="project" value="UniProtKB-EC"/>
</dbReference>
<dbReference type="PANTHER" id="PTHR30246:SF1">
    <property type="entry name" value="2-DEHYDRO-3-DEOXY-6-PHOSPHOGALACTONATE ALDOLASE-RELATED"/>
    <property type="match status" value="1"/>
</dbReference>
<dbReference type="AlphaFoldDB" id="A0A844FJR2"/>
<dbReference type="PANTHER" id="PTHR30246">
    <property type="entry name" value="2-KETO-3-DEOXY-6-PHOSPHOGLUCONATE ALDOLASE"/>
    <property type="match status" value="1"/>
</dbReference>
<evidence type="ECO:0000256" key="3">
    <source>
        <dbReference type="ARBA" id="ARBA00011233"/>
    </source>
</evidence>
<dbReference type="NCBIfam" id="NF005119">
    <property type="entry name" value="PRK06552.1"/>
    <property type="match status" value="1"/>
</dbReference>
<reference evidence="6 7" key="1">
    <citation type="submission" date="2019-08" db="EMBL/GenBank/DDBJ databases">
        <title>In-depth cultivation of the pig gut microbiome towards novel bacterial diversity and tailored functional studies.</title>
        <authorList>
            <person name="Wylensek D."/>
            <person name="Hitch T.C.A."/>
            <person name="Clavel T."/>
        </authorList>
    </citation>
    <scope>NUCLEOTIDE SEQUENCE [LARGE SCALE GENOMIC DNA]</scope>
    <source>
        <strain evidence="6 7">Med78-601-WT-4W-RMD-3</strain>
    </source>
</reference>
<evidence type="ECO:0000256" key="5">
    <source>
        <dbReference type="ARBA" id="ARBA00023277"/>
    </source>
</evidence>
<name>A0A844FJR2_9FIRM</name>
<comment type="similarity">
    <text evidence="2">Belongs to the KHG/KDPG aldolase family.</text>
</comment>
<proteinExistence type="inferred from homology"/>
<comment type="subunit">
    <text evidence="3">Homotrimer.</text>
</comment>